<evidence type="ECO:0008006" key="3">
    <source>
        <dbReference type="Google" id="ProtNLM"/>
    </source>
</evidence>
<evidence type="ECO:0000313" key="2">
    <source>
        <dbReference type="Proteomes" id="UP000257109"/>
    </source>
</evidence>
<dbReference type="PANTHER" id="PTHR42648">
    <property type="entry name" value="TRANSPOSASE, PUTATIVE-RELATED"/>
    <property type="match status" value="1"/>
</dbReference>
<organism evidence="1 2">
    <name type="scientific">Mucuna pruriens</name>
    <name type="common">Velvet bean</name>
    <name type="synonym">Dolichos pruriens</name>
    <dbReference type="NCBI Taxonomy" id="157652"/>
    <lineage>
        <taxon>Eukaryota</taxon>
        <taxon>Viridiplantae</taxon>
        <taxon>Streptophyta</taxon>
        <taxon>Embryophyta</taxon>
        <taxon>Tracheophyta</taxon>
        <taxon>Spermatophyta</taxon>
        <taxon>Magnoliopsida</taxon>
        <taxon>eudicotyledons</taxon>
        <taxon>Gunneridae</taxon>
        <taxon>Pentapetalae</taxon>
        <taxon>rosids</taxon>
        <taxon>fabids</taxon>
        <taxon>Fabales</taxon>
        <taxon>Fabaceae</taxon>
        <taxon>Papilionoideae</taxon>
        <taxon>50 kb inversion clade</taxon>
        <taxon>NPAAA clade</taxon>
        <taxon>indigoferoid/millettioid clade</taxon>
        <taxon>Phaseoleae</taxon>
        <taxon>Mucuna</taxon>
    </lineage>
</organism>
<comment type="caution">
    <text evidence="1">The sequence shown here is derived from an EMBL/GenBank/DDBJ whole genome shotgun (WGS) entry which is preliminary data.</text>
</comment>
<dbReference type="STRING" id="157652.A0A371HXF7"/>
<dbReference type="PANTHER" id="PTHR42648:SF19">
    <property type="entry name" value="RNA-DIRECTED DNA POLYMERASE"/>
    <property type="match status" value="1"/>
</dbReference>
<feature type="non-terminal residue" evidence="1">
    <location>
        <position position="1"/>
    </location>
</feature>
<protein>
    <recommendedName>
        <fullName evidence="3">Copia protein</fullName>
    </recommendedName>
</protein>
<evidence type="ECO:0000313" key="1">
    <source>
        <dbReference type="EMBL" id="RDY07472.1"/>
    </source>
</evidence>
<dbReference type="InterPro" id="IPR012337">
    <property type="entry name" value="RNaseH-like_sf"/>
</dbReference>
<reference evidence="1" key="1">
    <citation type="submission" date="2018-05" db="EMBL/GenBank/DDBJ databases">
        <title>Draft genome of Mucuna pruriens seed.</title>
        <authorList>
            <person name="Nnadi N.E."/>
            <person name="Vos R."/>
            <person name="Hasami M.H."/>
            <person name="Devisetty U.K."/>
            <person name="Aguiy J.C."/>
        </authorList>
    </citation>
    <scope>NUCLEOTIDE SEQUENCE [LARGE SCALE GENOMIC DNA]</scope>
    <source>
        <strain evidence="1">JCA_2017</strain>
    </source>
</reference>
<dbReference type="AlphaFoldDB" id="A0A371HXF7"/>
<name>A0A371HXF7_MUCPR</name>
<dbReference type="InterPro" id="IPR036397">
    <property type="entry name" value="RNaseH_sf"/>
</dbReference>
<proteinExistence type="predicted"/>
<gene>
    <name evidence="1" type="ORF">CR513_08414</name>
</gene>
<sequence>MQEIWAFQARVLKYNLLSISQLCDSEHRISFNKERQTSKMIFCVQNIVSTSRPLESLHIDLFRPTKTAFIGGKHYRLVVQNSVVERKNWSLQEMVRMMSNDNSIPKHFYTETVNTTCYLHNKIYIRPILKKTSNELWKGKNPNISYFHVFGCEFFILNIKDHLGKFDSKLDRRTFLGYYETSKAYKDKVHVRSTIKSQEQVALISKIEPKNIGEALFDDGYVEAKKELDQFHKN</sequence>
<dbReference type="EMBL" id="QJKJ01001460">
    <property type="protein sequence ID" value="RDY07472.1"/>
    <property type="molecule type" value="Genomic_DNA"/>
</dbReference>
<dbReference type="OrthoDB" id="6732280at2759"/>
<keyword evidence="2" id="KW-1185">Reference proteome</keyword>
<dbReference type="Gene3D" id="3.30.420.10">
    <property type="entry name" value="Ribonuclease H-like superfamily/Ribonuclease H"/>
    <property type="match status" value="1"/>
</dbReference>
<dbReference type="GO" id="GO:0003676">
    <property type="term" value="F:nucleic acid binding"/>
    <property type="evidence" value="ECO:0007669"/>
    <property type="project" value="InterPro"/>
</dbReference>
<accession>A0A371HXF7</accession>
<dbReference type="SUPFAM" id="SSF53098">
    <property type="entry name" value="Ribonuclease H-like"/>
    <property type="match status" value="1"/>
</dbReference>
<dbReference type="Proteomes" id="UP000257109">
    <property type="component" value="Unassembled WGS sequence"/>
</dbReference>
<dbReference type="InterPro" id="IPR039537">
    <property type="entry name" value="Retrotran_Ty1/copia-like"/>
</dbReference>